<dbReference type="Gene3D" id="3.40.30.10">
    <property type="entry name" value="Glutaredoxin"/>
    <property type="match status" value="1"/>
</dbReference>
<dbReference type="InterPro" id="IPR036249">
    <property type="entry name" value="Thioredoxin-like_sf"/>
</dbReference>
<dbReference type="SUPFAM" id="SSF52833">
    <property type="entry name" value="Thioredoxin-like"/>
    <property type="match status" value="1"/>
</dbReference>
<dbReference type="AlphaFoldDB" id="A0A6C0B6I4"/>
<dbReference type="EMBL" id="MN739078">
    <property type="protein sequence ID" value="QHS87138.1"/>
    <property type="molecule type" value="Genomic_DNA"/>
</dbReference>
<proteinExistence type="predicted"/>
<dbReference type="Pfam" id="PF00085">
    <property type="entry name" value="Thioredoxin"/>
    <property type="match status" value="1"/>
</dbReference>
<feature type="domain" description="Thioredoxin" evidence="1">
    <location>
        <begin position="24"/>
        <end position="106"/>
    </location>
</feature>
<accession>A0A6C0B6I4</accession>
<dbReference type="InterPro" id="IPR013766">
    <property type="entry name" value="Thioredoxin_domain"/>
</dbReference>
<dbReference type="CDD" id="cd02947">
    <property type="entry name" value="TRX_family"/>
    <property type="match status" value="1"/>
</dbReference>
<name>A0A6C0B6I4_9ZZZZ</name>
<reference evidence="2" key="1">
    <citation type="journal article" date="2020" name="Nature">
        <title>Giant virus diversity and host interactions through global metagenomics.</title>
        <authorList>
            <person name="Schulz F."/>
            <person name="Roux S."/>
            <person name="Paez-Espino D."/>
            <person name="Jungbluth S."/>
            <person name="Walsh D.A."/>
            <person name="Denef V.J."/>
            <person name="McMahon K.D."/>
            <person name="Konstantinidis K.T."/>
            <person name="Eloe-Fadrosh E.A."/>
            <person name="Kyrpides N.C."/>
            <person name="Woyke T."/>
        </authorList>
    </citation>
    <scope>NUCLEOTIDE SEQUENCE</scope>
    <source>
        <strain evidence="2">GVMAG-M-3300009684-20</strain>
    </source>
</reference>
<organism evidence="2">
    <name type="scientific">viral metagenome</name>
    <dbReference type="NCBI Taxonomy" id="1070528"/>
    <lineage>
        <taxon>unclassified sequences</taxon>
        <taxon>metagenomes</taxon>
        <taxon>organismal metagenomes</taxon>
    </lineage>
</organism>
<sequence length="110" mass="12235">MPKDPRSYTKPSDQRMVMAEMSRSVPMIVRIHKQGCPACENSEDAWKEFCDKSKGIRIVEVEAQAVPPGIMNGIEGFPTYAVHKNGKSWHHTGALMDAGAIEQLIDSHRA</sequence>
<evidence type="ECO:0000313" key="2">
    <source>
        <dbReference type="EMBL" id="QHS87138.1"/>
    </source>
</evidence>
<protein>
    <recommendedName>
        <fullName evidence="1">Thioredoxin domain-containing protein</fullName>
    </recommendedName>
</protein>
<evidence type="ECO:0000259" key="1">
    <source>
        <dbReference type="Pfam" id="PF00085"/>
    </source>
</evidence>